<evidence type="ECO:0000256" key="1">
    <source>
        <dbReference type="SAM" id="MobiDB-lite"/>
    </source>
</evidence>
<dbReference type="OrthoDB" id="722976at2759"/>
<keyword evidence="3" id="KW-1185">Reference proteome</keyword>
<sequence length="236" mass="24944">MTDPFAFDADLDKLSLSHGSGIVCSSSSSSMDRASVPFADAPILFYSPPNSLDAATINGAATTVDEADSANAAANAHNTATANVATTTDAAIPDLGLPPSPALESPKENPAEGKKYRHQSLEILEDVLVYKPPADGRRKLPASLVNHAGAEVRGNHPKVVNLSRDLAELAKYFSDKIDKSVGDIDILDIAKMKGIELPPLSWWRPGGYEAKKVKEPVNKEPANKELANKDSGSSQG</sequence>
<proteinExistence type="predicted"/>
<dbReference type="AlphaFoldDB" id="A0A9D5H4H6"/>
<gene>
    <name evidence="2" type="ORF">J5N97_028212</name>
</gene>
<organism evidence="2 3">
    <name type="scientific">Dioscorea zingiberensis</name>
    <dbReference type="NCBI Taxonomy" id="325984"/>
    <lineage>
        <taxon>Eukaryota</taxon>
        <taxon>Viridiplantae</taxon>
        <taxon>Streptophyta</taxon>
        <taxon>Embryophyta</taxon>
        <taxon>Tracheophyta</taxon>
        <taxon>Spermatophyta</taxon>
        <taxon>Magnoliopsida</taxon>
        <taxon>Liliopsida</taxon>
        <taxon>Dioscoreales</taxon>
        <taxon>Dioscoreaceae</taxon>
        <taxon>Dioscorea</taxon>
    </lineage>
</organism>
<name>A0A9D5H4H6_9LILI</name>
<evidence type="ECO:0000313" key="3">
    <source>
        <dbReference type="Proteomes" id="UP001085076"/>
    </source>
</evidence>
<dbReference type="Proteomes" id="UP001085076">
    <property type="component" value="Miscellaneous, Linkage group lg09"/>
</dbReference>
<evidence type="ECO:0000313" key="2">
    <source>
        <dbReference type="EMBL" id="KAJ0963090.1"/>
    </source>
</evidence>
<comment type="caution">
    <text evidence="2">The sequence shown here is derived from an EMBL/GenBank/DDBJ whole genome shotgun (WGS) entry which is preliminary data.</text>
</comment>
<protein>
    <submittedName>
        <fullName evidence="2">Uncharacterized protein</fullName>
    </submittedName>
</protein>
<reference evidence="2" key="1">
    <citation type="submission" date="2021-03" db="EMBL/GenBank/DDBJ databases">
        <authorList>
            <person name="Li Z."/>
            <person name="Yang C."/>
        </authorList>
    </citation>
    <scope>NUCLEOTIDE SEQUENCE</scope>
    <source>
        <strain evidence="2">Dzin_1.0</strain>
        <tissue evidence="2">Leaf</tissue>
    </source>
</reference>
<dbReference type="EMBL" id="JAGGNH010000009">
    <property type="protein sequence ID" value="KAJ0963090.1"/>
    <property type="molecule type" value="Genomic_DNA"/>
</dbReference>
<feature type="compositionally biased region" description="Basic and acidic residues" evidence="1">
    <location>
        <begin position="214"/>
        <end position="228"/>
    </location>
</feature>
<reference evidence="2" key="2">
    <citation type="journal article" date="2022" name="Hortic Res">
        <title>The genome of Dioscorea zingiberensis sheds light on the biosynthesis, origin and evolution of the medicinally important diosgenin saponins.</title>
        <authorList>
            <person name="Li Y."/>
            <person name="Tan C."/>
            <person name="Li Z."/>
            <person name="Guo J."/>
            <person name="Li S."/>
            <person name="Chen X."/>
            <person name="Wang C."/>
            <person name="Dai X."/>
            <person name="Yang H."/>
            <person name="Song W."/>
            <person name="Hou L."/>
            <person name="Xu J."/>
            <person name="Tong Z."/>
            <person name="Xu A."/>
            <person name="Yuan X."/>
            <person name="Wang W."/>
            <person name="Yang Q."/>
            <person name="Chen L."/>
            <person name="Sun Z."/>
            <person name="Wang K."/>
            <person name="Pan B."/>
            <person name="Chen J."/>
            <person name="Bao Y."/>
            <person name="Liu F."/>
            <person name="Qi X."/>
            <person name="Gang D.R."/>
            <person name="Wen J."/>
            <person name="Li J."/>
        </authorList>
    </citation>
    <scope>NUCLEOTIDE SEQUENCE</scope>
    <source>
        <strain evidence="2">Dzin_1.0</strain>
    </source>
</reference>
<feature type="region of interest" description="Disordered" evidence="1">
    <location>
        <begin position="214"/>
        <end position="236"/>
    </location>
</feature>
<accession>A0A9D5H4H6</accession>